<feature type="signal peptide" evidence="2">
    <location>
        <begin position="1"/>
        <end position="16"/>
    </location>
</feature>
<dbReference type="Pfam" id="PF01757">
    <property type="entry name" value="Acyl_transf_3"/>
    <property type="match status" value="1"/>
</dbReference>
<feature type="transmembrane region" description="Helical" evidence="1">
    <location>
        <begin position="150"/>
        <end position="171"/>
    </location>
</feature>
<keyword evidence="2" id="KW-0732">Signal</keyword>
<feature type="transmembrane region" description="Helical" evidence="1">
    <location>
        <begin position="546"/>
        <end position="566"/>
    </location>
</feature>
<feature type="domain" description="Acyltransferase 3" evidence="3">
    <location>
        <begin position="213"/>
        <end position="595"/>
    </location>
</feature>
<protein>
    <recommendedName>
        <fullName evidence="3">Acyltransferase 3 domain-containing protein</fullName>
    </recommendedName>
</protein>
<dbReference type="EMBL" id="NWSH01000045">
    <property type="protein sequence ID" value="PCG80260.1"/>
    <property type="molecule type" value="Genomic_DNA"/>
</dbReference>
<feature type="transmembrane region" description="Helical" evidence="1">
    <location>
        <begin position="362"/>
        <end position="382"/>
    </location>
</feature>
<dbReference type="InterPro" id="IPR002656">
    <property type="entry name" value="Acyl_transf_3_dom"/>
</dbReference>
<sequence length="620" mass="70387">MKLWWWLLLLAAQTQARDVTDEEYAQFPRLFHLDEWETCLARPGALYCLGTFSVEPLRQPSPLYNMLKEYSMDPHHFNRTQLHRGYCVSSRCPGLAGERNASRRFEHCAAQWARRVALRPRLAQLRFCRSHAQHVARAHSHEPPQRAQRMFLLAVTAILFCNVVGTAYDVLTGDNAKKNPVLVSWSIPSNWRRLTASYEDGDPRLAALSPVQGVRVFLMLLIMATHSGCIHDMLYLYNPRWIEQVARHPVLMIFLNGTSVVQVFVLLSNFLLAYNLLLYSKDNSISFRLLPYITVKRIARISPVYLLVVGYAATWWPSLSSGPQWTAAVAAESDACKRKFWTHALYLNNLINPEDICLVQTWFLAVDMQLYVLASVLTVVLARHRTRALRVLAALACLSCVLNGVLAYIFNWKSIVYFAYPNNVRTMYAGIPSFSWLYQAPWGSLPACLIGLFLGFLHYEMQENGVKLTAYKWVRVPYHLSPPLIMWWVLSGGAVRTQLAPWFTVTYAALERPVLSLLAGAILIGMVNGLEGWLKHIFAWRGWFALGRMSLSVLLLHWCINLSIAASRPQPIYSSLLSAVVDWLATSCLSYAAAVPLTLLLEMPALRTVNSLLMNKQKQA</sequence>
<feature type="chain" id="PRO_5012133145" description="Acyltransferase 3 domain-containing protein" evidence="2">
    <location>
        <begin position="17"/>
        <end position="620"/>
    </location>
</feature>
<feature type="transmembrane region" description="Helical" evidence="1">
    <location>
        <begin position="572"/>
        <end position="601"/>
    </location>
</feature>
<reference evidence="4" key="1">
    <citation type="submission" date="2017-09" db="EMBL/GenBank/DDBJ databases">
        <title>Contemporary evolution of a Lepidopteran species, Heliothis virescens, in response to modern agricultural practices.</title>
        <authorList>
            <person name="Fritz M.L."/>
            <person name="Deyonke A.M."/>
            <person name="Papanicolaou A."/>
            <person name="Micinski S."/>
            <person name="Westbrook J."/>
            <person name="Gould F."/>
        </authorList>
    </citation>
    <scope>NUCLEOTIDE SEQUENCE [LARGE SCALE GENOMIC DNA]</scope>
    <source>
        <strain evidence="4">HvINT-</strain>
        <tissue evidence="4">Whole body</tissue>
    </source>
</reference>
<feature type="transmembrane region" description="Helical" evidence="1">
    <location>
        <begin position="389"/>
        <end position="410"/>
    </location>
</feature>
<accession>A0A2A4K959</accession>
<evidence type="ECO:0000256" key="1">
    <source>
        <dbReference type="SAM" id="Phobius"/>
    </source>
</evidence>
<evidence type="ECO:0000313" key="4">
    <source>
        <dbReference type="EMBL" id="PCG80260.1"/>
    </source>
</evidence>
<dbReference type="InterPro" id="IPR052728">
    <property type="entry name" value="O2_lipid_transport_reg"/>
</dbReference>
<organism evidence="4">
    <name type="scientific">Heliothis virescens</name>
    <name type="common">Tobacco budworm moth</name>
    <dbReference type="NCBI Taxonomy" id="7102"/>
    <lineage>
        <taxon>Eukaryota</taxon>
        <taxon>Metazoa</taxon>
        <taxon>Ecdysozoa</taxon>
        <taxon>Arthropoda</taxon>
        <taxon>Hexapoda</taxon>
        <taxon>Insecta</taxon>
        <taxon>Pterygota</taxon>
        <taxon>Neoptera</taxon>
        <taxon>Endopterygota</taxon>
        <taxon>Lepidoptera</taxon>
        <taxon>Glossata</taxon>
        <taxon>Ditrysia</taxon>
        <taxon>Noctuoidea</taxon>
        <taxon>Noctuidae</taxon>
        <taxon>Heliothinae</taxon>
        <taxon>Heliothis</taxon>
    </lineage>
</organism>
<dbReference type="AlphaFoldDB" id="A0A2A4K959"/>
<evidence type="ECO:0000256" key="2">
    <source>
        <dbReference type="SAM" id="SignalP"/>
    </source>
</evidence>
<feature type="transmembrane region" description="Helical" evidence="1">
    <location>
        <begin position="436"/>
        <end position="457"/>
    </location>
</feature>
<dbReference type="PANTHER" id="PTHR11161:SF72">
    <property type="entry name" value="FI21449P1"/>
    <property type="match status" value="1"/>
</dbReference>
<evidence type="ECO:0000259" key="3">
    <source>
        <dbReference type="Pfam" id="PF01757"/>
    </source>
</evidence>
<feature type="transmembrane region" description="Helical" evidence="1">
    <location>
        <begin position="249"/>
        <end position="277"/>
    </location>
</feature>
<gene>
    <name evidence="4" type="ORF">B5V51_9604</name>
</gene>
<feature type="transmembrane region" description="Helical" evidence="1">
    <location>
        <begin position="216"/>
        <end position="237"/>
    </location>
</feature>
<feature type="transmembrane region" description="Helical" evidence="1">
    <location>
        <begin position="298"/>
        <end position="316"/>
    </location>
</feature>
<proteinExistence type="predicted"/>
<dbReference type="GO" id="GO:0016747">
    <property type="term" value="F:acyltransferase activity, transferring groups other than amino-acyl groups"/>
    <property type="evidence" value="ECO:0007669"/>
    <property type="project" value="InterPro"/>
</dbReference>
<keyword evidence="1" id="KW-1133">Transmembrane helix</keyword>
<keyword evidence="1" id="KW-0472">Membrane</keyword>
<comment type="caution">
    <text evidence="4">The sequence shown here is derived from an EMBL/GenBank/DDBJ whole genome shotgun (WGS) entry which is preliminary data.</text>
</comment>
<feature type="transmembrane region" description="Helical" evidence="1">
    <location>
        <begin position="515"/>
        <end position="534"/>
    </location>
</feature>
<keyword evidence="1" id="KW-0812">Transmembrane</keyword>
<name>A0A2A4K959_HELVI</name>
<dbReference type="PANTHER" id="PTHR11161">
    <property type="entry name" value="O-ACYLTRANSFERASE"/>
    <property type="match status" value="1"/>
</dbReference>
<feature type="transmembrane region" description="Helical" evidence="1">
    <location>
        <begin position="478"/>
        <end position="495"/>
    </location>
</feature>